<feature type="region of interest" description="Disordered" evidence="1">
    <location>
        <begin position="93"/>
        <end position="123"/>
    </location>
</feature>
<sequence length="123" mass="14535">MEAMRSEMEVLHENLMKEKEERQRDREEMMREREELMKEVEEGKKAREAQQQQLNHLNSVVLRLSTLLEGSDGHRRIWWRVRAEYAQNLVGKGHFGGENSKQAPNDRVAHADSFPMTNRTCDN</sequence>
<gene>
    <name evidence="2" type="ORF">TEA_012180</name>
</gene>
<dbReference type="EMBL" id="SDRB02010689">
    <property type="protein sequence ID" value="THG04958.1"/>
    <property type="molecule type" value="Genomic_DNA"/>
</dbReference>
<protein>
    <submittedName>
        <fullName evidence="2">Uncharacterized protein</fullName>
    </submittedName>
</protein>
<comment type="caution">
    <text evidence="2">The sequence shown here is derived from an EMBL/GenBank/DDBJ whole genome shotgun (WGS) entry which is preliminary data.</text>
</comment>
<reference evidence="2 3" key="1">
    <citation type="journal article" date="2018" name="Proc. Natl. Acad. Sci. U.S.A.">
        <title>Draft genome sequence of Camellia sinensis var. sinensis provides insights into the evolution of the tea genome and tea quality.</title>
        <authorList>
            <person name="Wei C."/>
            <person name="Yang H."/>
            <person name="Wang S."/>
            <person name="Zhao J."/>
            <person name="Liu C."/>
            <person name="Gao L."/>
            <person name="Xia E."/>
            <person name="Lu Y."/>
            <person name="Tai Y."/>
            <person name="She G."/>
            <person name="Sun J."/>
            <person name="Cao H."/>
            <person name="Tong W."/>
            <person name="Gao Q."/>
            <person name="Li Y."/>
            <person name="Deng W."/>
            <person name="Jiang X."/>
            <person name="Wang W."/>
            <person name="Chen Q."/>
            <person name="Zhang S."/>
            <person name="Li H."/>
            <person name="Wu J."/>
            <person name="Wang P."/>
            <person name="Li P."/>
            <person name="Shi C."/>
            <person name="Zheng F."/>
            <person name="Jian J."/>
            <person name="Huang B."/>
            <person name="Shan D."/>
            <person name="Shi M."/>
            <person name="Fang C."/>
            <person name="Yue Y."/>
            <person name="Li F."/>
            <person name="Li D."/>
            <person name="Wei S."/>
            <person name="Han B."/>
            <person name="Jiang C."/>
            <person name="Yin Y."/>
            <person name="Xia T."/>
            <person name="Zhang Z."/>
            <person name="Bennetzen J.L."/>
            <person name="Zhao S."/>
            <person name="Wan X."/>
        </authorList>
    </citation>
    <scope>NUCLEOTIDE SEQUENCE [LARGE SCALE GENOMIC DNA]</scope>
    <source>
        <strain evidence="3">cv. Shuchazao</strain>
        <tissue evidence="2">Leaf</tissue>
    </source>
</reference>
<dbReference type="AlphaFoldDB" id="A0A4S4DPG2"/>
<keyword evidence="3" id="KW-1185">Reference proteome</keyword>
<evidence type="ECO:0000313" key="3">
    <source>
        <dbReference type="Proteomes" id="UP000306102"/>
    </source>
</evidence>
<feature type="region of interest" description="Disordered" evidence="1">
    <location>
        <begin position="1"/>
        <end position="32"/>
    </location>
</feature>
<organism evidence="2 3">
    <name type="scientific">Camellia sinensis var. sinensis</name>
    <name type="common">China tea</name>
    <dbReference type="NCBI Taxonomy" id="542762"/>
    <lineage>
        <taxon>Eukaryota</taxon>
        <taxon>Viridiplantae</taxon>
        <taxon>Streptophyta</taxon>
        <taxon>Embryophyta</taxon>
        <taxon>Tracheophyta</taxon>
        <taxon>Spermatophyta</taxon>
        <taxon>Magnoliopsida</taxon>
        <taxon>eudicotyledons</taxon>
        <taxon>Gunneridae</taxon>
        <taxon>Pentapetalae</taxon>
        <taxon>asterids</taxon>
        <taxon>Ericales</taxon>
        <taxon>Theaceae</taxon>
        <taxon>Camellia</taxon>
    </lineage>
</organism>
<dbReference type="Proteomes" id="UP000306102">
    <property type="component" value="Unassembled WGS sequence"/>
</dbReference>
<accession>A0A4S4DPG2</accession>
<name>A0A4S4DPG2_CAMSN</name>
<evidence type="ECO:0000256" key="1">
    <source>
        <dbReference type="SAM" id="MobiDB-lite"/>
    </source>
</evidence>
<proteinExistence type="predicted"/>
<evidence type="ECO:0000313" key="2">
    <source>
        <dbReference type="EMBL" id="THG04958.1"/>
    </source>
</evidence>